<evidence type="ECO:0000313" key="6">
    <source>
        <dbReference type="Proteomes" id="UP000824108"/>
    </source>
</evidence>
<dbReference type="SMART" id="SM00028">
    <property type="entry name" value="TPR"/>
    <property type="match status" value="6"/>
</dbReference>
<sequence>MSNKNLLSGKDKALAELVERYETSRDQHISIYMDAEDLADIAEWYDRNSKFDNAAEVIAYGLELHPGNTSLLVERSYLHLDLYELEDAKQAAAEITEERPDVTILRARLLVEEGRMQDAELQLDTLEDKYSKENIIDVAYMYLGAYQYDQATEWLSHWRWDKEDTEYCCIMADSLLDRKNYSEAQIYYNKLIDNNPYHPQYWMGVARCHLGLLEYGKAIDACDYALLANDELGEAYVIKGYCFLELGNDKEAVKCYEEAVKYNSISPAYLYSIMGQIQIDKQEWEKAYQQFELALQQEEELKDPITRSSIYSGMAICLQKLDKETYEGQALDFCLKAINLDNFNIDAHLLGGLLYAQYGEKERAIGLWEEIGNYDNTASTWSDVAAYSSKADLFDYAIQALEHLKEGKPDYPDLYQRLTLTCILGGKLEKAQYYNQYSWSPMERKYIEELYKDIAEAPDGQSAQIIKKYLTETSVHKKA</sequence>
<keyword evidence="2 3" id="KW-0802">TPR repeat</keyword>
<gene>
    <name evidence="5" type="ORF">H9807_06445</name>
</gene>
<proteinExistence type="predicted"/>
<feature type="repeat" description="TPR" evidence="3">
    <location>
        <begin position="233"/>
        <end position="266"/>
    </location>
</feature>
<dbReference type="Gene3D" id="1.25.40.10">
    <property type="entry name" value="Tetratricopeptide repeat domain"/>
    <property type="match status" value="2"/>
</dbReference>
<keyword evidence="4" id="KW-0175">Coiled coil</keyword>
<evidence type="ECO:0000256" key="4">
    <source>
        <dbReference type="SAM" id="Coils"/>
    </source>
</evidence>
<dbReference type="PANTHER" id="PTHR44943">
    <property type="entry name" value="CELLULOSE SYNTHASE OPERON PROTEIN C"/>
    <property type="match status" value="1"/>
</dbReference>
<dbReference type="Pfam" id="PF13181">
    <property type="entry name" value="TPR_8"/>
    <property type="match status" value="1"/>
</dbReference>
<accession>A0A9D2GXG4</accession>
<dbReference type="EMBL" id="DXAV01000053">
    <property type="protein sequence ID" value="HIZ91738.1"/>
    <property type="molecule type" value="Genomic_DNA"/>
</dbReference>
<dbReference type="InterPro" id="IPR019734">
    <property type="entry name" value="TPR_rpt"/>
</dbReference>
<dbReference type="SUPFAM" id="SSF48452">
    <property type="entry name" value="TPR-like"/>
    <property type="match status" value="3"/>
</dbReference>
<dbReference type="AlphaFoldDB" id="A0A9D2GXG4"/>
<dbReference type="InterPro" id="IPR051685">
    <property type="entry name" value="Ycf3/AcsC/BcsC/TPR_MFPF"/>
</dbReference>
<reference evidence="5" key="1">
    <citation type="journal article" date="2021" name="PeerJ">
        <title>Extensive microbial diversity within the chicken gut microbiome revealed by metagenomics and culture.</title>
        <authorList>
            <person name="Gilroy R."/>
            <person name="Ravi A."/>
            <person name="Getino M."/>
            <person name="Pursley I."/>
            <person name="Horton D.L."/>
            <person name="Alikhan N.F."/>
            <person name="Baker D."/>
            <person name="Gharbi K."/>
            <person name="Hall N."/>
            <person name="Watson M."/>
            <person name="Adriaenssens E.M."/>
            <person name="Foster-Nyarko E."/>
            <person name="Jarju S."/>
            <person name="Secka A."/>
            <person name="Antonio M."/>
            <person name="Oren A."/>
            <person name="Chaudhuri R.R."/>
            <person name="La Ragione R."/>
            <person name="Hildebrand F."/>
            <person name="Pallen M.J."/>
        </authorList>
    </citation>
    <scope>NUCLEOTIDE SEQUENCE</scope>
    <source>
        <strain evidence="5">CHK118-2852</strain>
    </source>
</reference>
<evidence type="ECO:0000256" key="2">
    <source>
        <dbReference type="ARBA" id="ARBA00022803"/>
    </source>
</evidence>
<organism evidence="5 6">
    <name type="scientific">Candidatus Bacteroides merdavium</name>
    <dbReference type="NCBI Taxonomy" id="2838472"/>
    <lineage>
        <taxon>Bacteria</taxon>
        <taxon>Pseudomonadati</taxon>
        <taxon>Bacteroidota</taxon>
        <taxon>Bacteroidia</taxon>
        <taxon>Bacteroidales</taxon>
        <taxon>Bacteroidaceae</taxon>
        <taxon>Bacteroides</taxon>
    </lineage>
</organism>
<reference evidence="5" key="2">
    <citation type="submission" date="2021-04" db="EMBL/GenBank/DDBJ databases">
        <authorList>
            <person name="Gilroy R."/>
        </authorList>
    </citation>
    <scope>NUCLEOTIDE SEQUENCE</scope>
    <source>
        <strain evidence="5">CHK118-2852</strain>
    </source>
</reference>
<comment type="caution">
    <text evidence="5">The sequence shown here is derived from an EMBL/GenBank/DDBJ whole genome shotgun (WGS) entry which is preliminary data.</text>
</comment>
<name>A0A9D2GXG4_9BACE</name>
<dbReference type="PROSITE" id="PS50005">
    <property type="entry name" value="TPR"/>
    <property type="match status" value="2"/>
</dbReference>
<protein>
    <submittedName>
        <fullName evidence="5">Tetratricopeptide repeat protein</fullName>
    </submittedName>
</protein>
<evidence type="ECO:0000313" key="5">
    <source>
        <dbReference type="EMBL" id="HIZ91738.1"/>
    </source>
</evidence>
<dbReference type="Proteomes" id="UP000824108">
    <property type="component" value="Unassembled WGS sequence"/>
</dbReference>
<evidence type="ECO:0000256" key="3">
    <source>
        <dbReference type="PROSITE-ProRule" id="PRU00339"/>
    </source>
</evidence>
<keyword evidence="1" id="KW-0677">Repeat</keyword>
<feature type="coiled-coil region" evidence="4">
    <location>
        <begin position="109"/>
        <end position="136"/>
    </location>
</feature>
<feature type="repeat" description="TPR" evidence="3">
    <location>
        <begin position="268"/>
        <end position="301"/>
    </location>
</feature>
<dbReference type="InterPro" id="IPR011990">
    <property type="entry name" value="TPR-like_helical_dom_sf"/>
</dbReference>
<dbReference type="PANTHER" id="PTHR44943:SF8">
    <property type="entry name" value="TPR REPEAT-CONTAINING PROTEIN MJ0263"/>
    <property type="match status" value="1"/>
</dbReference>
<evidence type="ECO:0000256" key="1">
    <source>
        <dbReference type="ARBA" id="ARBA00022737"/>
    </source>
</evidence>
<dbReference type="Pfam" id="PF13432">
    <property type="entry name" value="TPR_16"/>
    <property type="match status" value="1"/>
</dbReference>